<feature type="region of interest" description="Disordered" evidence="9">
    <location>
        <begin position="133"/>
        <end position="157"/>
    </location>
</feature>
<dbReference type="PANTHER" id="PTHR34719">
    <property type="entry name" value="NICKEL-RESPONSIVE REGULATOR"/>
    <property type="match status" value="1"/>
</dbReference>
<dbReference type="SUPFAM" id="SSF55021">
    <property type="entry name" value="ACT-like"/>
    <property type="match status" value="1"/>
</dbReference>
<protein>
    <recommendedName>
        <fullName evidence="8">Putative nickel-responsive regulator</fullName>
    </recommendedName>
</protein>
<reference evidence="13" key="1">
    <citation type="journal article" date="2019" name="Int. J. Syst. Evol. Microbiol.">
        <title>The Global Catalogue of Microorganisms (GCM) 10K type strain sequencing project: providing services to taxonomists for standard genome sequencing and annotation.</title>
        <authorList>
            <consortium name="The Broad Institute Genomics Platform"/>
            <consortium name="The Broad Institute Genome Sequencing Center for Infectious Disease"/>
            <person name="Wu L."/>
            <person name="Ma J."/>
        </authorList>
    </citation>
    <scope>NUCLEOTIDE SEQUENCE [LARGE SCALE GENOMIC DNA]</scope>
    <source>
        <strain evidence="13">CCM 7491</strain>
    </source>
</reference>
<feature type="compositionally biased region" description="Basic and acidic residues" evidence="9">
    <location>
        <begin position="135"/>
        <end position="145"/>
    </location>
</feature>
<dbReference type="NCBIfam" id="NF002815">
    <property type="entry name" value="PRK02967.1"/>
    <property type="match status" value="1"/>
</dbReference>
<gene>
    <name evidence="12" type="primary">nikR</name>
    <name evidence="12" type="ORF">ACFOKF_17125</name>
</gene>
<dbReference type="CDD" id="cd22231">
    <property type="entry name" value="RHH_NikR_HicB-like"/>
    <property type="match status" value="1"/>
</dbReference>
<keyword evidence="3" id="KW-0533">Nickel</keyword>
<dbReference type="SUPFAM" id="SSF47598">
    <property type="entry name" value="Ribbon-helix-helix"/>
    <property type="match status" value="1"/>
</dbReference>
<comment type="cofactor">
    <cofactor evidence="1">
        <name>Ni(2+)</name>
        <dbReference type="ChEBI" id="CHEBI:49786"/>
    </cofactor>
</comment>
<evidence type="ECO:0000256" key="1">
    <source>
        <dbReference type="ARBA" id="ARBA00001967"/>
    </source>
</evidence>
<keyword evidence="6 8" id="KW-0238">DNA-binding</keyword>
<dbReference type="RefSeq" id="WP_380797189.1">
    <property type="nucleotide sequence ID" value="NZ_JBHRVU010000004.1"/>
</dbReference>
<keyword evidence="7 8" id="KW-0804">Transcription</keyword>
<feature type="compositionally biased region" description="Basic residues" evidence="9">
    <location>
        <begin position="146"/>
        <end position="157"/>
    </location>
</feature>
<evidence type="ECO:0000313" key="12">
    <source>
        <dbReference type="EMBL" id="MFC3442899.1"/>
    </source>
</evidence>
<comment type="function">
    <text evidence="8">Transcriptional regulator.</text>
</comment>
<keyword evidence="5 8" id="KW-0805">Transcription regulation</keyword>
<dbReference type="InterPro" id="IPR013321">
    <property type="entry name" value="Arc_rbn_hlx_hlx"/>
</dbReference>
<keyword evidence="13" id="KW-1185">Reference proteome</keyword>
<dbReference type="InterPro" id="IPR050192">
    <property type="entry name" value="CopG/NikR_regulator"/>
</dbReference>
<dbReference type="Pfam" id="PF01402">
    <property type="entry name" value="RHH_1"/>
    <property type="match status" value="1"/>
</dbReference>
<evidence type="ECO:0000256" key="5">
    <source>
        <dbReference type="ARBA" id="ARBA00023015"/>
    </source>
</evidence>
<sequence>MQRITISIDDQLAEMLDQMVADRGYHSRSEAMRDMARDAIERWRQDNSLSDHCVANLSYVVDRRVRSLPQRLADLQHAHHDLVAASTLVRLDHDHSLESVMLKGPTAQVRAFADQVRAERGVRFGTVNLLDVEPGDNHAQADAHDHHGHAHLSPRSR</sequence>
<evidence type="ECO:0000256" key="4">
    <source>
        <dbReference type="ARBA" id="ARBA00022723"/>
    </source>
</evidence>
<evidence type="ECO:0000256" key="6">
    <source>
        <dbReference type="ARBA" id="ARBA00023125"/>
    </source>
</evidence>
<dbReference type="HAMAP" id="MF_00476">
    <property type="entry name" value="NikR"/>
    <property type="match status" value="1"/>
</dbReference>
<dbReference type="Gene3D" id="1.10.1220.10">
    <property type="entry name" value="Met repressor-like"/>
    <property type="match status" value="1"/>
</dbReference>
<dbReference type="Pfam" id="PF08753">
    <property type="entry name" value="NikR_C"/>
    <property type="match status" value="1"/>
</dbReference>
<evidence type="ECO:0000313" key="13">
    <source>
        <dbReference type="Proteomes" id="UP001595681"/>
    </source>
</evidence>
<dbReference type="InterPro" id="IPR022988">
    <property type="entry name" value="Ni_resp_reg_NikR"/>
</dbReference>
<dbReference type="InterPro" id="IPR010985">
    <property type="entry name" value="Ribbon_hlx_hlx"/>
</dbReference>
<dbReference type="PANTHER" id="PTHR34719:SF2">
    <property type="entry name" value="NICKEL-RESPONSIVE REGULATOR"/>
    <property type="match status" value="1"/>
</dbReference>
<dbReference type="EMBL" id="JBHRVU010000004">
    <property type="protein sequence ID" value="MFC3442899.1"/>
    <property type="molecule type" value="Genomic_DNA"/>
</dbReference>
<comment type="caution">
    <text evidence="12">The sequence shown here is derived from an EMBL/GenBank/DDBJ whole genome shotgun (WGS) entry which is preliminary data.</text>
</comment>
<evidence type="ECO:0000256" key="7">
    <source>
        <dbReference type="ARBA" id="ARBA00023163"/>
    </source>
</evidence>
<dbReference type="InterPro" id="IPR002145">
    <property type="entry name" value="CopG"/>
</dbReference>
<evidence type="ECO:0000256" key="9">
    <source>
        <dbReference type="SAM" id="MobiDB-lite"/>
    </source>
</evidence>
<dbReference type="InterPro" id="IPR045865">
    <property type="entry name" value="ACT-like_dom_sf"/>
</dbReference>
<dbReference type="Proteomes" id="UP001595681">
    <property type="component" value="Unassembled WGS sequence"/>
</dbReference>
<dbReference type="InterPro" id="IPR027271">
    <property type="entry name" value="Acetolactate_synth/TF_NikR_C"/>
</dbReference>
<dbReference type="InterPro" id="IPR014864">
    <property type="entry name" value="TF_NikR_Ni-bd_C"/>
</dbReference>
<organism evidence="12 13">
    <name type="scientific">Sphingobium rhizovicinum</name>
    <dbReference type="NCBI Taxonomy" id="432308"/>
    <lineage>
        <taxon>Bacteria</taxon>
        <taxon>Pseudomonadati</taxon>
        <taxon>Pseudomonadota</taxon>
        <taxon>Alphaproteobacteria</taxon>
        <taxon>Sphingomonadales</taxon>
        <taxon>Sphingomonadaceae</taxon>
        <taxon>Sphingobium</taxon>
    </lineage>
</organism>
<dbReference type="Gene3D" id="3.30.70.1150">
    <property type="entry name" value="ACT-like. Chain A, domain 2"/>
    <property type="match status" value="1"/>
</dbReference>
<proteinExistence type="inferred from homology"/>
<feature type="domain" description="Ribbon-helix-helix protein CopG" evidence="10">
    <location>
        <begin position="3"/>
        <end position="42"/>
    </location>
</feature>
<keyword evidence="4" id="KW-0479">Metal-binding</keyword>
<evidence type="ECO:0000259" key="11">
    <source>
        <dbReference type="Pfam" id="PF08753"/>
    </source>
</evidence>
<comment type="caution">
    <text evidence="8">Lacks conserved residue(s) required for the propagation of feature annotation.</text>
</comment>
<evidence type="ECO:0000256" key="2">
    <source>
        <dbReference type="ARBA" id="ARBA00008478"/>
    </source>
</evidence>
<evidence type="ECO:0000259" key="10">
    <source>
        <dbReference type="Pfam" id="PF01402"/>
    </source>
</evidence>
<evidence type="ECO:0000256" key="3">
    <source>
        <dbReference type="ARBA" id="ARBA00022596"/>
    </source>
</evidence>
<comment type="similarity">
    <text evidence="2 8">Belongs to the transcriptional regulatory CopG/NikR family.</text>
</comment>
<feature type="domain" description="Transcription factor NikR nickel binding C-terminal" evidence="11">
    <location>
        <begin position="54"/>
        <end position="129"/>
    </location>
</feature>
<evidence type="ECO:0000256" key="8">
    <source>
        <dbReference type="HAMAP-Rule" id="MF_00476"/>
    </source>
</evidence>
<accession>A0ABV7NKF5</accession>
<name>A0ABV7NKF5_9SPHN</name>